<accession>A0A375BBY4</accession>
<proteinExistence type="predicted"/>
<comment type="caution">
    <text evidence="1">The sequence shown here is derived from an EMBL/GenBank/DDBJ whole genome shotgun (WGS) entry which is preliminary data.</text>
</comment>
<dbReference type="Proteomes" id="UP000256780">
    <property type="component" value="Chromosome CBM2587_a"/>
</dbReference>
<reference evidence="1" key="1">
    <citation type="submission" date="2018-01" db="EMBL/GenBank/DDBJ databases">
        <authorList>
            <person name="Clerissi C."/>
        </authorList>
    </citation>
    <scope>NUCLEOTIDE SEQUENCE</scope>
    <source>
        <strain evidence="1">Cupriavidus sp. LMG 19464</strain>
    </source>
</reference>
<organism evidence="1">
    <name type="scientific">Cupriavidus taiwanensis</name>
    <dbReference type="NCBI Taxonomy" id="164546"/>
    <lineage>
        <taxon>Bacteria</taxon>
        <taxon>Pseudomonadati</taxon>
        <taxon>Pseudomonadota</taxon>
        <taxon>Betaproteobacteria</taxon>
        <taxon>Burkholderiales</taxon>
        <taxon>Burkholderiaceae</taxon>
        <taxon>Cupriavidus</taxon>
    </lineage>
</organism>
<name>A0A375BBY4_9BURK</name>
<gene>
    <name evidence="1" type="ORF">CBM2587_A10182</name>
</gene>
<dbReference type="EMBL" id="OFSQ01000001">
    <property type="protein sequence ID" value="SOY41187.1"/>
    <property type="molecule type" value="Genomic_DNA"/>
</dbReference>
<protein>
    <submittedName>
        <fullName evidence="1">Uncharacterized protein</fullName>
    </submittedName>
</protein>
<dbReference type="AlphaFoldDB" id="A0A375BBY4"/>
<sequence>MIPCRTRRTGNRLLPGSFREAAPARGWRQIDAAGRGQSRAKCRRKRQMAALRRAGWLCSGRHRIPSPRATTGPLAASQGVHGGWQGFQRQIDWWRLYGLPDLDLHYGACFKQRCAGHGSGVFGTCMESCRRIWQLARIRVRRQPLPRYTSPVYVQPERANQKVSRKPAVYAFRLSDEAPGRGSFFRFTFFFHVYK</sequence>
<evidence type="ECO:0000313" key="1">
    <source>
        <dbReference type="EMBL" id="SOY41187.1"/>
    </source>
</evidence>